<evidence type="ECO:0008006" key="3">
    <source>
        <dbReference type="Google" id="ProtNLM"/>
    </source>
</evidence>
<protein>
    <recommendedName>
        <fullName evidence="3">Reverse transcriptase domain-containing protein</fullName>
    </recommendedName>
</protein>
<proteinExistence type="predicted"/>
<dbReference type="AlphaFoldDB" id="A0A8S3SY62"/>
<organism evidence="1 2">
    <name type="scientific">Mytilus edulis</name>
    <name type="common">Blue mussel</name>
    <dbReference type="NCBI Taxonomy" id="6550"/>
    <lineage>
        <taxon>Eukaryota</taxon>
        <taxon>Metazoa</taxon>
        <taxon>Spiralia</taxon>
        <taxon>Lophotrochozoa</taxon>
        <taxon>Mollusca</taxon>
        <taxon>Bivalvia</taxon>
        <taxon>Autobranchia</taxon>
        <taxon>Pteriomorphia</taxon>
        <taxon>Mytilida</taxon>
        <taxon>Mytiloidea</taxon>
        <taxon>Mytilidae</taxon>
        <taxon>Mytilinae</taxon>
        <taxon>Mytilus</taxon>
    </lineage>
</organism>
<keyword evidence="2" id="KW-1185">Reference proteome</keyword>
<dbReference type="EMBL" id="CAJPWZ010001900">
    <property type="protein sequence ID" value="CAG2226422.1"/>
    <property type="molecule type" value="Genomic_DNA"/>
</dbReference>
<evidence type="ECO:0000313" key="1">
    <source>
        <dbReference type="EMBL" id="CAG2226422.1"/>
    </source>
</evidence>
<comment type="caution">
    <text evidence="1">The sequence shown here is derived from an EMBL/GenBank/DDBJ whole genome shotgun (WGS) entry which is preliminary data.</text>
</comment>
<sequence>MDPLDKNETLSRYANVFRQKHSFEHQLINTVEYLVGKIDKKSRAKCLESIDTEQHQHSLLKLRYYGVNGIQSIRQNNGFRRKNTLCSMEASLRSNCKIMRTALLYLLYNNDIGNNLSLGTSIRLFADDCLVNRNNKSPSDTKITQKISRG</sequence>
<reference evidence="1" key="1">
    <citation type="submission" date="2021-03" db="EMBL/GenBank/DDBJ databases">
        <authorList>
            <person name="Bekaert M."/>
        </authorList>
    </citation>
    <scope>NUCLEOTIDE SEQUENCE</scope>
</reference>
<evidence type="ECO:0000313" key="2">
    <source>
        <dbReference type="Proteomes" id="UP000683360"/>
    </source>
</evidence>
<accession>A0A8S3SY62</accession>
<gene>
    <name evidence="1" type="ORF">MEDL_39481</name>
</gene>
<dbReference type="Proteomes" id="UP000683360">
    <property type="component" value="Unassembled WGS sequence"/>
</dbReference>
<name>A0A8S3SY62_MYTED</name>